<organism evidence="1">
    <name type="scientific">viral metagenome</name>
    <dbReference type="NCBI Taxonomy" id="1070528"/>
    <lineage>
        <taxon>unclassified sequences</taxon>
        <taxon>metagenomes</taxon>
        <taxon>organismal metagenomes</taxon>
    </lineage>
</organism>
<accession>A0A6C0LRY4</accession>
<proteinExistence type="predicted"/>
<sequence>MDFQSDYDIVKRFENSEPMTNIYYNNNSRDSLDQLNSIEKDFYAIYNKAKEYRERLSDVVIGGKKKIKVDIYEESEYNLYGGQEKKKRTVNKKLMLGIGIAKDLRAMNKYNLKWPEYIAIANLILKDAITRVGSDKDLDVVLAKAKELLKNPESYVVSYSAVIAEKGKKNSSK</sequence>
<reference evidence="1" key="1">
    <citation type="journal article" date="2020" name="Nature">
        <title>Giant virus diversity and host interactions through global metagenomics.</title>
        <authorList>
            <person name="Schulz F."/>
            <person name="Roux S."/>
            <person name="Paez-Espino D."/>
            <person name="Jungbluth S."/>
            <person name="Walsh D.A."/>
            <person name="Denef V.J."/>
            <person name="McMahon K.D."/>
            <person name="Konstantinidis K.T."/>
            <person name="Eloe-Fadrosh E.A."/>
            <person name="Kyrpides N.C."/>
            <person name="Woyke T."/>
        </authorList>
    </citation>
    <scope>NUCLEOTIDE SEQUENCE</scope>
    <source>
        <strain evidence="1">GVMAG-S-1014582-52</strain>
    </source>
</reference>
<dbReference type="EMBL" id="MN740556">
    <property type="protein sequence ID" value="QHU33140.1"/>
    <property type="molecule type" value="Genomic_DNA"/>
</dbReference>
<dbReference type="AlphaFoldDB" id="A0A6C0LRY4"/>
<evidence type="ECO:0000313" key="1">
    <source>
        <dbReference type="EMBL" id="QHU33140.1"/>
    </source>
</evidence>
<name>A0A6C0LRY4_9ZZZZ</name>
<protein>
    <submittedName>
        <fullName evidence="1">Uncharacterized protein</fullName>
    </submittedName>
</protein>